<dbReference type="PROSITE" id="PS50977">
    <property type="entry name" value="HTH_TETR_2"/>
    <property type="match status" value="1"/>
</dbReference>
<proteinExistence type="predicted"/>
<dbReference type="SUPFAM" id="SSF46689">
    <property type="entry name" value="Homeodomain-like"/>
    <property type="match status" value="1"/>
</dbReference>
<evidence type="ECO:0000313" key="7">
    <source>
        <dbReference type="Proteomes" id="UP000182977"/>
    </source>
</evidence>
<keyword evidence="3" id="KW-0804">Transcription</keyword>
<evidence type="ECO:0000256" key="4">
    <source>
        <dbReference type="PROSITE-ProRule" id="PRU00335"/>
    </source>
</evidence>
<organism evidence="6 7">
    <name type="scientific">Jiangella alkaliphila</name>
    <dbReference type="NCBI Taxonomy" id="419479"/>
    <lineage>
        <taxon>Bacteria</taxon>
        <taxon>Bacillati</taxon>
        <taxon>Actinomycetota</taxon>
        <taxon>Actinomycetes</taxon>
        <taxon>Jiangellales</taxon>
        <taxon>Jiangellaceae</taxon>
        <taxon>Jiangella</taxon>
    </lineage>
</organism>
<evidence type="ECO:0000256" key="1">
    <source>
        <dbReference type="ARBA" id="ARBA00023015"/>
    </source>
</evidence>
<dbReference type="Pfam" id="PF00440">
    <property type="entry name" value="TetR_N"/>
    <property type="match status" value="1"/>
</dbReference>
<keyword evidence="2 4" id="KW-0238">DNA-binding</keyword>
<keyword evidence="1" id="KW-0805">Transcription regulation</keyword>
<dbReference type="Proteomes" id="UP000182977">
    <property type="component" value="Chromosome I"/>
</dbReference>
<dbReference type="OrthoDB" id="3218408at2"/>
<keyword evidence="7" id="KW-1185">Reference proteome</keyword>
<dbReference type="AlphaFoldDB" id="A0A1H2LNP5"/>
<feature type="DNA-binding region" description="H-T-H motif" evidence="4">
    <location>
        <begin position="25"/>
        <end position="44"/>
    </location>
</feature>
<dbReference type="InterPro" id="IPR009057">
    <property type="entry name" value="Homeodomain-like_sf"/>
</dbReference>
<gene>
    <name evidence="6" type="ORF">SAMN04488563_6445</name>
</gene>
<dbReference type="PANTHER" id="PTHR47506">
    <property type="entry name" value="TRANSCRIPTIONAL REGULATORY PROTEIN"/>
    <property type="match status" value="1"/>
</dbReference>
<dbReference type="RefSeq" id="WP_046768685.1">
    <property type="nucleotide sequence ID" value="NZ_KQ061227.1"/>
</dbReference>
<feature type="domain" description="HTH tetR-type" evidence="5">
    <location>
        <begin position="2"/>
        <end position="62"/>
    </location>
</feature>
<evidence type="ECO:0000259" key="5">
    <source>
        <dbReference type="PROSITE" id="PS50977"/>
    </source>
</evidence>
<dbReference type="InterPro" id="IPR001647">
    <property type="entry name" value="HTH_TetR"/>
</dbReference>
<evidence type="ECO:0000256" key="3">
    <source>
        <dbReference type="ARBA" id="ARBA00023163"/>
    </source>
</evidence>
<name>A0A1H2LNP5_9ACTN</name>
<evidence type="ECO:0000256" key="2">
    <source>
        <dbReference type="ARBA" id="ARBA00023125"/>
    </source>
</evidence>
<reference evidence="7" key="1">
    <citation type="submission" date="2016-10" db="EMBL/GenBank/DDBJ databases">
        <authorList>
            <person name="Varghese N."/>
            <person name="Submissions S."/>
        </authorList>
    </citation>
    <scope>NUCLEOTIDE SEQUENCE [LARGE SCALE GENOMIC DNA]</scope>
    <source>
        <strain evidence="7">DSM 45079</strain>
    </source>
</reference>
<dbReference type="STRING" id="419479.SAMN04488563_6445"/>
<accession>A0A1H2LNP5</accession>
<dbReference type="PANTHER" id="PTHR47506:SF1">
    <property type="entry name" value="HTH-TYPE TRANSCRIPTIONAL REGULATOR YJDC"/>
    <property type="match status" value="1"/>
</dbReference>
<dbReference type="GO" id="GO:0003677">
    <property type="term" value="F:DNA binding"/>
    <property type="evidence" value="ECO:0007669"/>
    <property type="project" value="UniProtKB-UniRule"/>
</dbReference>
<sequence>MALSREDWTHAALVAIAEGGTAAVTVEPLAARLGATKGSFYWHFGSRAELVAAALATWEREATDEIIARLEDLPDPVERLRLTLTAAMEDEGDEYGAIDAALLASAADPAVAPVVERVQNKRLAFLERCFRDMDLPRREARLRAQIGYSIYLGWFRQRQAGGATVPTVRELRAYQRTAIDLLTP</sequence>
<dbReference type="EMBL" id="LT629791">
    <property type="protein sequence ID" value="SDU82637.1"/>
    <property type="molecule type" value="Genomic_DNA"/>
</dbReference>
<protein>
    <submittedName>
        <fullName evidence="6">DNA-binding transcriptional regulator, AcrR family</fullName>
    </submittedName>
</protein>
<dbReference type="Gene3D" id="1.10.357.10">
    <property type="entry name" value="Tetracycline Repressor, domain 2"/>
    <property type="match status" value="1"/>
</dbReference>
<evidence type="ECO:0000313" key="6">
    <source>
        <dbReference type="EMBL" id="SDU82637.1"/>
    </source>
</evidence>